<feature type="transmembrane region" description="Helical" evidence="1">
    <location>
        <begin position="327"/>
        <end position="344"/>
    </location>
</feature>
<comment type="caution">
    <text evidence="2">The sequence shown here is derived from an EMBL/GenBank/DDBJ whole genome shotgun (WGS) entry which is preliminary data.</text>
</comment>
<name>A0A059G3T2_9PROT</name>
<keyword evidence="3" id="KW-1185">Reference proteome</keyword>
<organism evidence="2 3">
    <name type="scientific">Hyphomonas oceanitis SCH89</name>
    <dbReference type="NCBI Taxonomy" id="1280953"/>
    <lineage>
        <taxon>Bacteria</taxon>
        <taxon>Pseudomonadati</taxon>
        <taxon>Pseudomonadota</taxon>
        <taxon>Alphaproteobacteria</taxon>
        <taxon>Hyphomonadales</taxon>
        <taxon>Hyphomonadaceae</taxon>
        <taxon>Hyphomonas</taxon>
    </lineage>
</organism>
<dbReference type="EMBL" id="ARYL01000027">
    <property type="protein sequence ID" value="KDA01451.1"/>
    <property type="molecule type" value="Genomic_DNA"/>
</dbReference>
<accession>A0A059G3T2</accession>
<dbReference type="RefSeq" id="WP_035540147.1">
    <property type="nucleotide sequence ID" value="NZ_ARYL01000027.1"/>
</dbReference>
<feature type="transmembrane region" description="Helical" evidence="1">
    <location>
        <begin position="6"/>
        <end position="28"/>
    </location>
</feature>
<reference evidence="2 3" key="1">
    <citation type="journal article" date="2014" name="Antonie Van Leeuwenhoek">
        <title>Hyphomonas beringensis sp. nov. and Hyphomonas chukchiensis sp. nov., isolated from surface seawater of the Bering Sea and Chukchi Sea.</title>
        <authorList>
            <person name="Li C."/>
            <person name="Lai Q."/>
            <person name="Li G."/>
            <person name="Dong C."/>
            <person name="Wang J."/>
            <person name="Liao Y."/>
            <person name="Shao Z."/>
        </authorList>
    </citation>
    <scope>NUCLEOTIDE SEQUENCE [LARGE SCALE GENOMIC DNA]</scope>
    <source>
        <strain evidence="2 3">SCH89</strain>
    </source>
</reference>
<feature type="transmembrane region" description="Helical" evidence="1">
    <location>
        <begin position="224"/>
        <end position="241"/>
    </location>
</feature>
<keyword evidence="1" id="KW-1133">Transmembrane helix</keyword>
<feature type="transmembrane region" description="Helical" evidence="1">
    <location>
        <begin position="290"/>
        <end position="307"/>
    </location>
</feature>
<evidence type="ECO:0000313" key="2">
    <source>
        <dbReference type="EMBL" id="KDA01451.1"/>
    </source>
</evidence>
<keyword evidence="1" id="KW-0812">Transmembrane</keyword>
<sequence length="351" mass="38604">MGGVEIFGVIGFAVAAYAVVANDSIQTLGTFLSSNAKRPWWVLWIFASLIMVLVIAYGYFHGHGDVAYDRLDKLSFIPGEGDRTALLMPGIQWWHALPPVVLLVMTRYGIPVSTTFLVLTLFALSGGASSEGVLQSMLVKSALGYVVAFVVGVLIWIVISRTFERWVFDTKEELPFPYWVSFQWLSTTFLWSQWLMQDLANIFIYLPRTVTVTGGVTHVSFDPAYVIGGTVLLVLIQAYIFATKGGDIQKIVSSKVNTVDVRAATIVDVFYGIILFVFKEMSNVPMSTTWVFLGLLAGRELAIAYVAHLRDKGETVRDVLSDAGRAFLGLIISILLAFLMPLIGTGKLPGL</sequence>
<feature type="transmembrane region" description="Helical" evidence="1">
    <location>
        <begin position="40"/>
        <end position="60"/>
    </location>
</feature>
<dbReference type="eggNOG" id="COG0683">
    <property type="taxonomic scope" value="Bacteria"/>
</dbReference>
<dbReference type="PATRIC" id="fig|1280953.3.peg.3082"/>
<feature type="transmembrane region" description="Helical" evidence="1">
    <location>
        <begin position="142"/>
        <end position="159"/>
    </location>
</feature>
<dbReference type="Proteomes" id="UP000024942">
    <property type="component" value="Unassembled WGS sequence"/>
</dbReference>
<dbReference type="STRING" id="1280953.HOC_15342"/>
<protein>
    <recommendedName>
        <fullName evidence="4">Phosphate/sulfate permease</fullName>
    </recommendedName>
</protein>
<feature type="transmembrane region" description="Helical" evidence="1">
    <location>
        <begin position="108"/>
        <end position="130"/>
    </location>
</feature>
<evidence type="ECO:0008006" key="4">
    <source>
        <dbReference type="Google" id="ProtNLM"/>
    </source>
</evidence>
<dbReference type="OrthoDB" id="246859at2"/>
<feature type="transmembrane region" description="Helical" evidence="1">
    <location>
        <begin position="261"/>
        <end position="278"/>
    </location>
</feature>
<gene>
    <name evidence="2" type="ORF">HOC_15342</name>
</gene>
<evidence type="ECO:0000256" key="1">
    <source>
        <dbReference type="SAM" id="Phobius"/>
    </source>
</evidence>
<proteinExistence type="predicted"/>
<evidence type="ECO:0000313" key="3">
    <source>
        <dbReference type="Proteomes" id="UP000024942"/>
    </source>
</evidence>
<dbReference type="AlphaFoldDB" id="A0A059G3T2"/>
<keyword evidence="1" id="KW-0472">Membrane</keyword>